<organism evidence="2 3">
    <name type="scientific">Cupriavidus respiraculi</name>
    <dbReference type="NCBI Taxonomy" id="195930"/>
    <lineage>
        <taxon>Bacteria</taxon>
        <taxon>Pseudomonadati</taxon>
        <taxon>Pseudomonadota</taxon>
        <taxon>Betaproteobacteria</taxon>
        <taxon>Burkholderiales</taxon>
        <taxon>Burkholderiaceae</taxon>
        <taxon>Cupriavidus</taxon>
    </lineage>
</organism>
<reference evidence="2 3" key="1">
    <citation type="submission" date="2021-08" db="EMBL/GenBank/DDBJ databases">
        <authorList>
            <person name="Peeters C."/>
        </authorList>
    </citation>
    <scope>NUCLEOTIDE SEQUENCE [LARGE SCALE GENOMIC DNA]</scope>
    <source>
        <strain evidence="2 3">LMG 21510</strain>
    </source>
</reference>
<evidence type="ECO:0000259" key="1">
    <source>
        <dbReference type="PROSITE" id="PS50075"/>
    </source>
</evidence>
<dbReference type="RefSeq" id="WP_222209088.1">
    <property type="nucleotide sequence ID" value="NZ_CAJZAH010000001.1"/>
</dbReference>
<dbReference type="Pfam" id="PF00550">
    <property type="entry name" value="PP-binding"/>
    <property type="match status" value="1"/>
</dbReference>
<dbReference type="Proteomes" id="UP000721236">
    <property type="component" value="Unassembled WGS sequence"/>
</dbReference>
<dbReference type="PROSITE" id="PS50075">
    <property type="entry name" value="CARRIER"/>
    <property type="match status" value="1"/>
</dbReference>
<accession>A0ABM8WPU1</accession>
<dbReference type="SUPFAM" id="SSF47336">
    <property type="entry name" value="ACP-like"/>
    <property type="match status" value="1"/>
</dbReference>
<gene>
    <name evidence="2" type="ORF">LMG21510_01412</name>
</gene>
<evidence type="ECO:0000313" key="2">
    <source>
        <dbReference type="EMBL" id="CAG9169402.1"/>
    </source>
</evidence>
<evidence type="ECO:0000313" key="3">
    <source>
        <dbReference type="Proteomes" id="UP000721236"/>
    </source>
</evidence>
<dbReference type="EMBL" id="CAJZAH010000001">
    <property type="protein sequence ID" value="CAG9169402.1"/>
    <property type="molecule type" value="Genomic_DNA"/>
</dbReference>
<proteinExistence type="predicted"/>
<name>A0ABM8WPU1_9BURK</name>
<dbReference type="NCBIfam" id="NF005480">
    <property type="entry name" value="PRK07081.1"/>
    <property type="match status" value="1"/>
</dbReference>
<protein>
    <submittedName>
        <fullName evidence="2">Aminoacyl carrier protein</fullName>
    </submittedName>
</protein>
<dbReference type="InterPro" id="IPR009081">
    <property type="entry name" value="PP-bd_ACP"/>
</dbReference>
<keyword evidence="3" id="KW-1185">Reference proteome</keyword>
<dbReference type="InterPro" id="IPR036736">
    <property type="entry name" value="ACP-like_sf"/>
</dbReference>
<comment type="caution">
    <text evidence="2">The sequence shown here is derived from an EMBL/GenBank/DDBJ whole genome shotgun (WGS) entry which is preliminary data.</text>
</comment>
<sequence length="83" mass="9173">MKDIIRRILADVGKLDVPVASLDDQADLYEAGLSPLTSVHVLLAIETALDIEIPDRLLSRRLFCSIDSLAFALGRLRRQQEAA</sequence>
<dbReference type="Gene3D" id="1.10.1200.10">
    <property type="entry name" value="ACP-like"/>
    <property type="match status" value="1"/>
</dbReference>
<feature type="domain" description="Carrier" evidence="1">
    <location>
        <begin position="1"/>
        <end position="77"/>
    </location>
</feature>